<evidence type="ECO:0000256" key="5">
    <source>
        <dbReference type="ARBA" id="ARBA00022833"/>
    </source>
</evidence>
<feature type="region of interest" description="Disordered" evidence="7">
    <location>
        <begin position="356"/>
        <end position="384"/>
    </location>
</feature>
<dbReference type="Pfam" id="PF11931">
    <property type="entry name" value="SF3a60_Prp9_C"/>
    <property type="match status" value="1"/>
</dbReference>
<evidence type="ECO:0000256" key="2">
    <source>
        <dbReference type="ARBA" id="ARBA00008776"/>
    </source>
</evidence>
<evidence type="ECO:0000259" key="8">
    <source>
        <dbReference type="PROSITE" id="PS50171"/>
    </source>
</evidence>
<evidence type="ECO:0000313" key="10">
    <source>
        <dbReference type="Proteomes" id="UP000002036"/>
    </source>
</evidence>
<keyword evidence="5" id="KW-0862">Zinc</keyword>
<dbReference type="Pfam" id="PF16837">
    <property type="entry name" value="SF3A3"/>
    <property type="match status" value="1"/>
</dbReference>
<evidence type="ECO:0000256" key="3">
    <source>
        <dbReference type="ARBA" id="ARBA00022723"/>
    </source>
</evidence>
<protein>
    <submittedName>
        <fullName evidence="9">KLTH0C08888p</fullName>
    </submittedName>
</protein>
<dbReference type="KEGG" id="lth:KLTH0C08888g"/>
<dbReference type="InterPro" id="IPR051421">
    <property type="entry name" value="RNA_Proc_DNA_Dmg_Regulator"/>
</dbReference>
<dbReference type="Pfam" id="PF16958">
    <property type="entry name" value="PRP9_N"/>
    <property type="match status" value="1"/>
</dbReference>
<keyword evidence="3" id="KW-0479">Metal-binding</keyword>
<evidence type="ECO:0000256" key="4">
    <source>
        <dbReference type="ARBA" id="ARBA00022771"/>
    </source>
</evidence>
<evidence type="ECO:0000256" key="7">
    <source>
        <dbReference type="SAM" id="MobiDB-lite"/>
    </source>
</evidence>
<dbReference type="InterPro" id="IPR022755">
    <property type="entry name" value="Znf_C2H2_jaz"/>
</dbReference>
<evidence type="ECO:0000313" key="9">
    <source>
        <dbReference type="EMBL" id="CAR22172.1"/>
    </source>
</evidence>
<dbReference type="GO" id="GO:0008270">
    <property type="term" value="F:zinc ion binding"/>
    <property type="evidence" value="ECO:0007669"/>
    <property type="project" value="UniProtKB-KW"/>
</dbReference>
<dbReference type="GeneID" id="8291484"/>
<organism evidence="9 10">
    <name type="scientific">Lachancea thermotolerans (strain ATCC 56472 / CBS 6340 / NRRL Y-8284)</name>
    <name type="common">Yeast</name>
    <name type="synonym">Kluyveromyces thermotolerans</name>
    <dbReference type="NCBI Taxonomy" id="559295"/>
    <lineage>
        <taxon>Eukaryota</taxon>
        <taxon>Fungi</taxon>
        <taxon>Dikarya</taxon>
        <taxon>Ascomycota</taxon>
        <taxon>Saccharomycotina</taxon>
        <taxon>Saccharomycetes</taxon>
        <taxon>Saccharomycetales</taxon>
        <taxon>Saccharomycetaceae</taxon>
        <taxon>Lachancea</taxon>
    </lineage>
</organism>
<name>C5DEG1_LACTC</name>
<dbReference type="InterPro" id="IPR031590">
    <property type="entry name" value="PRP9_N"/>
</dbReference>
<dbReference type="InterPro" id="IPR000690">
    <property type="entry name" value="Matrin/U1-C_Znf_C2H2"/>
</dbReference>
<feature type="domain" description="Matrin-type" evidence="8">
    <location>
        <begin position="410"/>
        <end position="441"/>
    </location>
</feature>
<dbReference type="Pfam" id="PF12171">
    <property type="entry name" value="zf-C2H2_jaz"/>
    <property type="match status" value="1"/>
</dbReference>
<comment type="subcellular location">
    <subcellularLocation>
        <location evidence="1">Nucleus</location>
    </subcellularLocation>
</comment>
<keyword evidence="6" id="KW-0539">Nucleus</keyword>
<sequence>MKTYEDARATLEELELIENAVTSRLRRNPEIFYRNIDEVDLVEHSGRFDHIPSSQKSANKVYTVKKSRRSRKQILAQEHEIKSFLSQYLKDCQSLGRVEFDMSEYRVDNGSVNKLLEHIERIKEIHPKDDEFGDQYAMFSSSTPSNKNIISRKAQNLDINSYFTRDEQYGEYLDLEPFHQKWLSVVKNGDVTLLQFLSEVEKFTDQRYLLQPAVNRNSSRYREFVASLHHYLSDYAARAYPLLSWDLIHAKAQELYHTNVAKPIPSGESGVFCIPCDKRFKTDTVYNAHLPGKRHVGNLHKNSSFLTQEHSLHIFCRYLSRELARTREFVERKLAFTTEERTQELERLTDIYDSPVYGRQEQEDAQEDENKETEDKEDSVLDSSMNLPLGPDGFPIPYWLYKLQGLDIEYPCELCGNFVYNGRRQFDKHFGEQRHVFGLRRLGIEPSASFKGVTKIDDAKQLWSHLRSTSSGRVSSEGKLEVEVEDEDGNVMSKKVYDELKKQGLL</sequence>
<evidence type="ECO:0000256" key="1">
    <source>
        <dbReference type="ARBA" id="ARBA00004123"/>
    </source>
</evidence>
<dbReference type="eggNOG" id="KOG2636">
    <property type="taxonomic scope" value="Eukaryota"/>
</dbReference>
<dbReference type="PANTHER" id="PTHR12786">
    <property type="entry name" value="SPLICING FACTOR SF3A-RELATED"/>
    <property type="match status" value="1"/>
</dbReference>
<dbReference type="FunCoup" id="C5DEG1">
    <property type="interactions" value="1343"/>
</dbReference>
<dbReference type="GO" id="GO:0000398">
    <property type="term" value="P:mRNA splicing, via spliceosome"/>
    <property type="evidence" value="ECO:0007669"/>
    <property type="project" value="InterPro"/>
</dbReference>
<evidence type="ECO:0000256" key="6">
    <source>
        <dbReference type="ARBA" id="ARBA00023242"/>
    </source>
</evidence>
<dbReference type="HOGENOM" id="CLU_027160_1_1_1"/>
<dbReference type="OMA" id="GPKAFQK"/>
<reference evidence="9 10" key="1">
    <citation type="journal article" date="2009" name="Genome Res.">
        <title>Comparative genomics of protoploid Saccharomycetaceae.</title>
        <authorList>
            <consortium name="The Genolevures Consortium"/>
            <person name="Souciet J.-L."/>
            <person name="Dujon B."/>
            <person name="Gaillardin C."/>
            <person name="Johnston M."/>
            <person name="Baret P.V."/>
            <person name="Cliften P."/>
            <person name="Sherman D.J."/>
            <person name="Weissenbach J."/>
            <person name="Westhof E."/>
            <person name="Wincker P."/>
            <person name="Jubin C."/>
            <person name="Poulain J."/>
            <person name="Barbe V."/>
            <person name="Segurens B."/>
            <person name="Artiguenave F."/>
            <person name="Anthouard V."/>
            <person name="Vacherie B."/>
            <person name="Val M.-E."/>
            <person name="Fulton R.S."/>
            <person name="Minx P."/>
            <person name="Wilson R."/>
            <person name="Durrens P."/>
            <person name="Jean G."/>
            <person name="Marck C."/>
            <person name="Martin T."/>
            <person name="Nikolski M."/>
            <person name="Rolland T."/>
            <person name="Seret M.-L."/>
            <person name="Casaregola S."/>
            <person name="Despons L."/>
            <person name="Fairhead C."/>
            <person name="Fischer G."/>
            <person name="Lafontaine I."/>
            <person name="Leh V."/>
            <person name="Lemaire M."/>
            <person name="de Montigny J."/>
            <person name="Neuveglise C."/>
            <person name="Thierry A."/>
            <person name="Blanc-Lenfle I."/>
            <person name="Bleykasten C."/>
            <person name="Diffels J."/>
            <person name="Fritsch E."/>
            <person name="Frangeul L."/>
            <person name="Goeffon A."/>
            <person name="Jauniaux N."/>
            <person name="Kachouri-Lafond R."/>
            <person name="Payen C."/>
            <person name="Potier S."/>
            <person name="Pribylova L."/>
            <person name="Ozanne C."/>
            <person name="Richard G.-F."/>
            <person name="Sacerdot C."/>
            <person name="Straub M.-L."/>
            <person name="Talla E."/>
        </authorList>
    </citation>
    <scope>NUCLEOTIDE SEQUENCE [LARGE SCALE GENOMIC DNA]</scope>
    <source>
        <strain evidence="10">ATCC 56472 / CBS 6340 / NRRL Y-8284</strain>
    </source>
</reference>
<gene>
    <name evidence="9" type="ordered locus">KLTH0C08888g</name>
</gene>
<dbReference type="GO" id="GO:0003723">
    <property type="term" value="F:RNA binding"/>
    <property type="evidence" value="ECO:0007669"/>
    <property type="project" value="InterPro"/>
</dbReference>
<dbReference type="InterPro" id="IPR024598">
    <property type="entry name" value="SF3a60/Prp9_C"/>
</dbReference>
<comment type="similarity">
    <text evidence="2">Belongs to the SF3A3 family.</text>
</comment>
<proteinExistence type="inferred from homology"/>
<feature type="compositionally biased region" description="Acidic residues" evidence="7">
    <location>
        <begin position="363"/>
        <end position="377"/>
    </location>
</feature>
<dbReference type="PROSITE" id="PS00028">
    <property type="entry name" value="ZINC_FINGER_C2H2_1"/>
    <property type="match status" value="1"/>
</dbReference>
<dbReference type="PROSITE" id="PS50171">
    <property type="entry name" value="ZF_MATRIN"/>
    <property type="match status" value="1"/>
</dbReference>
<dbReference type="PANTHER" id="PTHR12786:SF2">
    <property type="entry name" value="SPLICING FACTOR 3A SUBUNIT 3"/>
    <property type="match status" value="1"/>
</dbReference>
<dbReference type="Proteomes" id="UP000002036">
    <property type="component" value="Chromosome C"/>
</dbReference>
<dbReference type="EMBL" id="CU928167">
    <property type="protein sequence ID" value="CAR22172.1"/>
    <property type="molecule type" value="Genomic_DNA"/>
</dbReference>
<dbReference type="InParanoid" id="C5DEG1"/>
<dbReference type="SUPFAM" id="SSF57667">
    <property type="entry name" value="beta-beta-alpha zinc fingers"/>
    <property type="match status" value="1"/>
</dbReference>
<dbReference type="STRING" id="559295.C5DEG1"/>
<keyword evidence="4" id="KW-0863">Zinc-finger</keyword>
<dbReference type="InterPro" id="IPR036236">
    <property type="entry name" value="Znf_C2H2_sf"/>
</dbReference>
<accession>C5DEG1</accession>
<dbReference type="InterPro" id="IPR013087">
    <property type="entry name" value="Znf_C2H2_type"/>
</dbReference>
<dbReference type="GO" id="GO:0005681">
    <property type="term" value="C:spliceosomal complex"/>
    <property type="evidence" value="ECO:0007669"/>
    <property type="project" value="InterPro"/>
</dbReference>
<dbReference type="InterPro" id="IPR031774">
    <property type="entry name" value="SF3A3_dom"/>
</dbReference>
<dbReference type="OrthoDB" id="2160351at2759"/>
<keyword evidence="10" id="KW-1185">Reference proteome</keyword>
<dbReference type="AlphaFoldDB" id="C5DEG1"/>
<dbReference type="RefSeq" id="XP_002552610.1">
    <property type="nucleotide sequence ID" value="XM_002552564.1"/>
</dbReference>